<dbReference type="AlphaFoldDB" id="X6MAY7"/>
<evidence type="ECO:0000259" key="2">
    <source>
        <dbReference type="PROSITE" id="PS50105"/>
    </source>
</evidence>
<organism evidence="3 4">
    <name type="scientific">Reticulomyxa filosa</name>
    <dbReference type="NCBI Taxonomy" id="46433"/>
    <lineage>
        <taxon>Eukaryota</taxon>
        <taxon>Sar</taxon>
        <taxon>Rhizaria</taxon>
        <taxon>Retaria</taxon>
        <taxon>Foraminifera</taxon>
        <taxon>Monothalamids</taxon>
        <taxon>Reticulomyxidae</taxon>
        <taxon>Reticulomyxa</taxon>
    </lineage>
</organism>
<name>X6MAY7_RETFI</name>
<evidence type="ECO:0000313" key="4">
    <source>
        <dbReference type="Proteomes" id="UP000023152"/>
    </source>
</evidence>
<feature type="compositionally biased region" description="Low complexity" evidence="1">
    <location>
        <begin position="1"/>
        <end position="36"/>
    </location>
</feature>
<dbReference type="EMBL" id="ASPP01022679">
    <property type="protein sequence ID" value="ETO11178.1"/>
    <property type="molecule type" value="Genomic_DNA"/>
</dbReference>
<dbReference type="InterPro" id="IPR013761">
    <property type="entry name" value="SAM/pointed_sf"/>
</dbReference>
<sequence length="355" mass="40755">NNNSNNNNNNNNGNNNNITNNNTSNNTNNNMNNNANKTGHTSNKHESEKNSNKLPDTNTTLASENSNSNIATGQSTTMRVRSKLAFLILEKVYSATMSRWTRMEILTRILIIMYQASNVQFIIDLHAIAPLLLRMPTVGQEERKKVVSILEFVIQSVDADSPPLIELSTFKHLLQQTSCDKDMLSLLLQTIKKIIIEKPPYNMFVFTWLHCRRAFRAIGVVETLMDHIERLSRRMQGALPVLTSPNEAFAKRITIIMDTSYTTTDIKQWQTQDVIQWFDTIDSGKFANRFHDTLEKLQITGQVLLTVKDDEWLKHELGVQDEMQRYTIRNYLNELKQVKTIFSSKTFDVCSISYT</sequence>
<reference evidence="3 4" key="1">
    <citation type="journal article" date="2013" name="Curr. Biol.">
        <title>The Genome of the Foraminiferan Reticulomyxa filosa.</title>
        <authorList>
            <person name="Glockner G."/>
            <person name="Hulsmann N."/>
            <person name="Schleicher M."/>
            <person name="Noegel A.A."/>
            <person name="Eichinger L."/>
            <person name="Gallinger C."/>
            <person name="Pawlowski J."/>
            <person name="Sierra R."/>
            <person name="Euteneuer U."/>
            <person name="Pillet L."/>
            <person name="Moustafa A."/>
            <person name="Platzer M."/>
            <person name="Groth M."/>
            <person name="Szafranski K."/>
            <person name="Schliwa M."/>
        </authorList>
    </citation>
    <scope>NUCLEOTIDE SEQUENCE [LARGE SCALE GENOMIC DNA]</scope>
</reference>
<dbReference type="PANTHER" id="PTHR32301:SF6">
    <property type="entry name" value="GOLVESIN-RELATED"/>
    <property type="match status" value="1"/>
</dbReference>
<dbReference type="SUPFAM" id="SSF47769">
    <property type="entry name" value="SAM/Pointed domain"/>
    <property type="match status" value="1"/>
</dbReference>
<accession>X6MAY7</accession>
<dbReference type="Proteomes" id="UP000023152">
    <property type="component" value="Unassembled WGS sequence"/>
</dbReference>
<gene>
    <name evidence="3" type="ORF">RFI_26201</name>
</gene>
<feature type="region of interest" description="Disordered" evidence="1">
    <location>
        <begin position="1"/>
        <end position="74"/>
    </location>
</feature>
<keyword evidence="4" id="KW-1185">Reference proteome</keyword>
<proteinExistence type="predicted"/>
<evidence type="ECO:0000256" key="1">
    <source>
        <dbReference type="SAM" id="MobiDB-lite"/>
    </source>
</evidence>
<dbReference type="InterPro" id="IPR001660">
    <property type="entry name" value="SAM"/>
</dbReference>
<feature type="domain" description="SAM" evidence="2">
    <location>
        <begin position="269"/>
        <end position="338"/>
    </location>
</feature>
<protein>
    <recommendedName>
        <fullName evidence="2">SAM domain-containing protein</fullName>
    </recommendedName>
</protein>
<evidence type="ECO:0000313" key="3">
    <source>
        <dbReference type="EMBL" id="ETO11178.1"/>
    </source>
</evidence>
<comment type="caution">
    <text evidence="3">The sequence shown here is derived from an EMBL/GenBank/DDBJ whole genome shotgun (WGS) entry which is preliminary data.</text>
</comment>
<dbReference type="PANTHER" id="PTHR32301">
    <property type="entry name" value="COUNTIN RECEPTOR CNR3-RELATED"/>
    <property type="match status" value="1"/>
</dbReference>
<dbReference type="PROSITE" id="PS50105">
    <property type="entry name" value="SAM_DOMAIN"/>
    <property type="match status" value="1"/>
</dbReference>
<dbReference type="InterPro" id="IPR053259">
    <property type="entry name" value="Golvesin-related_Golgi"/>
</dbReference>
<feature type="non-terminal residue" evidence="3">
    <location>
        <position position="1"/>
    </location>
</feature>
<feature type="compositionally biased region" description="Polar residues" evidence="1">
    <location>
        <begin position="52"/>
        <end position="74"/>
    </location>
</feature>
<dbReference type="Gene3D" id="1.10.150.50">
    <property type="entry name" value="Transcription Factor, Ets-1"/>
    <property type="match status" value="1"/>
</dbReference>